<evidence type="ECO:0000313" key="2">
    <source>
        <dbReference type="Proteomes" id="UP000195569"/>
    </source>
</evidence>
<proteinExistence type="predicted"/>
<accession>A0A1N7SES1</accession>
<dbReference type="Proteomes" id="UP000195569">
    <property type="component" value="Unassembled WGS sequence"/>
</dbReference>
<reference evidence="1" key="1">
    <citation type="submission" date="2016-12" db="EMBL/GenBank/DDBJ databases">
        <authorList>
            <person name="Moulin L."/>
        </authorList>
    </citation>
    <scope>NUCLEOTIDE SEQUENCE [LARGE SCALE GENOMIC DNA]</scope>
    <source>
        <strain evidence="1">STM 7183</strain>
    </source>
</reference>
<dbReference type="AlphaFoldDB" id="A0A1N7SES1"/>
<comment type="caution">
    <text evidence="1">The sequence shown here is derived from an EMBL/GenBank/DDBJ whole genome shotgun (WGS) entry which is preliminary data.</text>
</comment>
<dbReference type="EMBL" id="CYGY02000049">
    <property type="protein sequence ID" value="SIT45895.1"/>
    <property type="molecule type" value="Genomic_DNA"/>
</dbReference>
<sequence length="84" mass="9335">MARYVPIRRGASSNSRASALPAMYWPVVHPATHQRLENMSDNEVNKGTLHRFATIDALSARGGRVSTGRASNVCRPYSGVCWRY</sequence>
<keyword evidence="2" id="KW-1185">Reference proteome</keyword>
<gene>
    <name evidence="1" type="ORF">BN2476_490040</name>
</gene>
<organism evidence="1 2">
    <name type="scientific">Paraburkholderia piptadeniae</name>
    <dbReference type="NCBI Taxonomy" id="1701573"/>
    <lineage>
        <taxon>Bacteria</taxon>
        <taxon>Pseudomonadati</taxon>
        <taxon>Pseudomonadota</taxon>
        <taxon>Betaproteobacteria</taxon>
        <taxon>Burkholderiales</taxon>
        <taxon>Burkholderiaceae</taxon>
        <taxon>Paraburkholderia</taxon>
    </lineage>
</organism>
<protein>
    <submittedName>
        <fullName evidence="1">Uncharacterized protein</fullName>
    </submittedName>
</protein>
<name>A0A1N7SES1_9BURK</name>
<evidence type="ECO:0000313" key="1">
    <source>
        <dbReference type="EMBL" id="SIT45895.1"/>
    </source>
</evidence>